<dbReference type="RefSeq" id="XP_029229281.1">
    <property type="nucleotide sequence ID" value="XM_029370613.1"/>
</dbReference>
<sequence length="103" mass="11599">MAGARQPRAAPRNDTTVTVALRRRLLQGSDDANAAVVRVSWRRRDLALRTPPPWRPSRTAGAEKSRAQGRGPRKGQPLCARCRLSRREWQYCGLTGEQHVVEE</sequence>
<accession>A0A422PSJ0</accession>
<evidence type="ECO:0000313" key="2">
    <source>
        <dbReference type="EMBL" id="RNF20668.1"/>
    </source>
</evidence>
<protein>
    <submittedName>
        <fullName evidence="2">Uncharacterized protein</fullName>
    </submittedName>
</protein>
<dbReference type="OrthoDB" id="248878at2759"/>
<proteinExistence type="predicted"/>
<comment type="caution">
    <text evidence="2">The sequence shown here is derived from an EMBL/GenBank/DDBJ whole genome shotgun (WGS) entry which is preliminary data.</text>
</comment>
<reference evidence="2 3" key="1">
    <citation type="journal article" date="2018" name="BMC Genomics">
        <title>Genomic comparison of Trypanosoma conorhini and Trypanosoma rangeli to Trypanosoma cruzi strains of high and low virulence.</title>
        <authorList>
            <person name="Bradwell K.R."/>
            <person name="Koparde V.N."/>
            <person name="Matveyev A.V."/>
            <person name="Serrano M.G."/>
            <person name="Alves J.M."/>
            <person name="Parikh H."/>
            <person name="Huang B."/>
            <person name="Lee V."/>
            <person name="Espinosa-Alvarez O."/>
            <person name="Ortiz P.A."/>
            <person name="Costa-Martins A.G."/>
            <person name="Teixeira M.M."/>
            <person name="Buck G.A."/>
        </authorList>
    </citation>
    <scope>NUCLEOTIDE SEQUENCE [LARGE SCALE GENOMIC DNA]</scope>
    <source>
        <strain evidence="2 3">025E</strain>
    </source>
</reference>
<evidence type="ECO:0000313" key="3">
    <source>
        <dbReference type="Proteomes" id="UP000284403"/>
    </source>
</evidence>
<gene>
    <name evidence="2" type="ORF">Tco025E_03695</name>
</gene>
<name>A0A422PSJ0_9TRYP</name>
<evidence type="ECO:0000256" key="1">
    <source>
        <dbReference type="SAM" id="MobiDB-lite"/>
    </source>
</evidence>
<dbReference type="AlphaFoldDB" id="A0A422PSJ0"/>
<feature type="region of interest" description="Disordered" evidence="1">
    <location>
        <begin position="47"/>
        <end position="77"/>
    </location>
</feature>
<dbReference type="EMBL" id="MKKU01000173">
    <property type="protein sequence ID" value="RNF20668.1"/>
    <property type="molecule type" value="Genomic_DNA"/>
</dbReference>
<keyword evidence="3" id="KW-1185">Reference proteome</keyword>
<dbReference type="Proteomes" id="UP000284403">
    <property type="component" value="Unassembled WGS sequence"/>
</dbReference>
<organism evidence="2 3">
    <name type="scientific">Trypanosoma conorhini</name>
    <dbReference type="NCBI Taxonomy" id="83891"/>
    <lineage>
        <taxon>Eukaryota</taxon>
        <taxon>Discoba</taxon>
        <taxon>Euglenozoa</taxon>
        <taxon>Kinetoplastea</taxon>
        <taxon>Metakinetoplastina</taxon>
        <taxon>Trypanosomatida</taxon>
        <taxon>Trypanosomatidae</taxon>
        <taxon>Trypanosoma</taxon>
    </lineage>
</organism>
<dbReference type="GeneID" id="40317306"/>